<keyword evidence="4" id="KW-0560">Oxidoreductase</keyword>
<dbReference type="PRINTS" id="PR00411">
    <property type="entry name" value="PNDRDTASEI"/>
</dbReference>
<dbReference type="SUPFAM" id="SSF51905">
    <property type="entry name" value="FAD/NAD(P)-binding domain"/>
    <property type="match status" value="2"/>
</dbReference>
<keyword evidence="8" id="KW-1185">Reference proteome</keyword>
<evidence type="ECO:0000313" key="7">
    <source>
        <dbReference type="EMBL" id="KAB2340213.1"/>
    </source>
</evidence>
<dbReference type="GO" id="GO:0016651">
    <property type="term" value="F:oxidoreductase activity, acting on NAD(P)H"/>
    <property type="evidence" value="ECO:0007669"/>
    <property type="project" value="TreeGrafter"/>
</dbReference>
<organism evidence="7 8">
    <name type="scientific">Actinomadura rudentiformis</name>
    <dbReference type="NCBI Taxonomy" id="359158"/>
    <lineage>
        <taxon>Bacteria</taxon>
        <taxon>Bacillati</taxon>
        <taxon>Actinomycetota</taxon>
        <taxon>Actinomycetes</taxon>
        <taxon>Streptosporangiales</taxon>
        <taxon>Thermomonosporaceae</taxon>
        <taxon>Actinomadura</taxon>
    </lineage>
</organism>
<dbReference type="InterPro" id="IPR050446">
    <property type="entry name" value="FAD-oxidoreductase/Apoptosis"/>
</dbReference>
<dbReference type="InterPro" id="IPR028202">
    <property type="entry name" value="Reductase_C"/>
</dbReference>
<proteinExistence type="predicted"/>
<dbReference type="PANTHER" id="PTHR43557">
    <property type="entry name" value="APOPTOSIS-INDUCING FACTOR 1"/>
    <property type="match status" value="1"/>
</dbReference>
<evidence type="ECO:0000256" key="4">
    <source>
        <dbReference type="ARBA" id="ARBA00023002"/>
    </source>
</evidence>
<dbReference type="GO" id="GO:0005737">
    <property type="term" value="C:cytoplasm"/>
    <property type="evidence" value="ECO:0007669"/>
    <property type="project" value="TreeGrafter"/>
</dbReference>
<comment type="caution">
    <text evidence="7">The sequence shown here is derived from an EMBL/GenBank/DDBJ whole genome shotgun (WGS) entry which is preliminary data.</text>
</comment>
<dbReference type="AlphaFoldDB" id="A0A6H9YHZ3"/>
<comment type="cofactor">
    <cofactor evidence="1">
        <name>FAD</name>
        <dbReference type="ChEBI" id="CHEBI:57692"/>
    </cofactor>
</comment>
<evidence type="ECO:0000259" key="5">
    <source>
        <dbReference type="Pfam" id="PF07992"/>
    </source>
</evidence>
<feature type="domain" description="Reductase C-terminal" evidence="6">
    <location>
        <begin position="326"/>
        <end position="411"/>
    </location>
</feature>
<evidence type="ECO:0000256" key="3">
    <source>
        <dbReference type="ARBA" id="ARBA00022827"/>
    </source>
</evidence>
<gene>
    <name evidence="7" type="ORF">F8566_45980</name>
</gene>
<sequence>MELRRTDCELRRIVIVGGGVAGVSTAAALRSGGYDGELTLVDAGEFPYDRPPLSKDFLTGVKDLTDLALQPPDWYDAQSIRLLAKTMVAAIQPSSGTVELAGGKVLQADRVVLATGGGAARPPIPGLDDHRVHVLRTAEDAERLRSALVPGARLLVVGAGLIGAETAATAAGLGCDVVLVDPVSPPLTAAVGPLMASWLHEMHTRRGVTTVQATVEAFSAHSHGLAAQLSGEDAPRVFDAVVLGVGMTPSTGLAEAAGLECDGGIVVDAGQTTSHPAVLAVGDPTRRRVNGLLMRRAEHWEAAQYDGKRAAATLLGATVPRPAAFWFWTDRHGVHVEVVGEMAKATSAVVRGEPAEGGRFSVFGLLDGRVVAAAAVDDSAAVRAARRMIDRGVPADAGALADPATDLRALLRRRPEPTAAAVP</sequence>
<dbReference type="OrthoDB" id="1145at2"/>
<accession>A0A6H9YHZ3</accession>
<protein>
    <submittedName>
        <fullName evidence="7">Ferredoxin reductase</fullName>
    </submittedName>
</protein>
<dbReference type="Pfam" id="PF07992">
    <property type="entry name" value="Pyr_redox_2"/>
    <property type="match status" value="1"/>
</dbReference>
<evidence type="ECO:0000259" key="6">
    <source>
        <dbReference type="Pfam" id="PF14759"/>
    </source>
</evidence>
<dbReference type="Proteomes" id="UP000468735">
    <property type="component" value="Unassembled WGS sequence"/>
</dbReference>
<dbReference type="PRINTS" id="PR00368">
    <property type="entry name" value="FADPNR"/>
</dbReference>
<dbReference type="Gene3D" id="3.30.390.30">
    <property type="match status" value="1"/>
</dbReference>
<dbReference type="SUPFAM" id="SSF55424">
    <property type="entry name" value="FAD/NAD-linked reductases, dimerisation (C-terminal) domain"/>
    <property type="match status" value="1"/>
</dbReference>
<evidence type="ECO:0000313" key="8">
    <source>
        <dbReference type="Proteomes" id="UP000468735"/>
    </source>
</evidence>
<dbReference type="InterPro" id="IPR016156">
    <property type="entry name" value="FAD/NAD-linked_Rdtase_dimer_sf"/>
</dbReference>
<evidence type="ECO:0000256" key="1">
    <source>
        <dbReference type="ARBA" id="ARBA00001974"/>
    </source>
</evidence>
<dbReference type="EMBL" id="WBMT01000031">
    <property type="protein sequence ID" value="KAB2340213.1"/>
    <property type="molecule type" value="Genomic_DNA"/>
</dbReference>
<reference evidence="7 8" key="1">
    <citation type="submission" date="2019-09" db="EMBL/GenBank/DDBJ databases">
        <title>Actinomadura physcomitrii sp. nov., a novel actinomycete isolated from moss [Physcomitrium sphaericum (Ludw) Fuernr].</title>
        <authorList>
            <person name="Zhuang X."/>
            <person name="Liu C."/>
        </authorList>
    </citation>
    <scope>NUCLEOTIDE SEQUENCE [LARGE SCALE GENOMIC DNA]</scope>
    <source>
        <strain evidence="7 8">HMC1</strain>
    </source>
</reference>
<name>A0A6H9YHZ3_9ACTN</name>
<dbReference type="Gene3D" id="3.50.50.60">
    <property type="entry name" value="FAD/NAD(P)-binding domain"/>
    <property type="match status" value="2"/>
</dbReference>
<keyword evidence="3" id="KW-0274">FAD</keyword>
<keyword evidence="2" id="KW-0285">Flavoprotein</keyword>
<feature type="domain" description="FAD/NAD(P)-binding" evidence="5">
    <location>
        <begin position="12"/>
        <end position="307"/>
    </location>
</feature>
<dbReference type="PANTHER" id="PTHR43557:SF2">
    <property type="entry name" value="RIESKE DOMAIN-CONTAINING PROTEIN-RELATED"/>
    <property type="match status" value="1"/>
</dbReference>
<dbReference type="InterPro" id="IPR023753">
    <property type="entry name" value="FAD/NAD-binding_dom"/>
</dbReference>
<dbReference type="Pfam" id="PF14759">
    <property type="entry name" value="Reductase_C"/>
    <property type="match status" value="1"/>
</dbReference>
<dbReference type="InterPro" id="IPR036188">
    <property type="entry name" value="FAD/NAD-bd_sf"/>
</dbReference>
<evidence type="ECO:0000256" key="2">
    <source>
        <dbReference type="ARBA" id="ARBA00022630"/>
    </source>
</evidence>